<evidence type="ECO:0000313" key="1">
    <source>
        <dbReference type="EMBL" id="MTG90926.1"/>
    </source>
</evidence>
<name>A0A6N7ZNC4_9MICO</name>
<dbReference type="RefSeq" id="WP_155100245.1">
    <property type="nucleotide sequence ID" value="NZ_WMKA01000076.1"/>
</dbReference>
<comment type="caution">
    <text evidence="1">The sequence shown here is derived from an EMBL/GenBank/DDBJ whole genome shotgun (WGS) entry which is preliminary data.</text>
</comment>
<dbReference type="AlphaFoldDB" id="A0A6N7ZNC4"/>
<gene>
    <name evidence="1" type="ORF">GJV82_18580</name>
</gene>
<accession>A0A6N7ZNC4</accession>
<proteinExistence type="predicted"/>
<evidence type="ECO:0000313" key="2">
    <source>
        <dbReference type="Proteomes" id="UP000440668"/>
    </source>
</evidence>
<reference evidence="1 2" key="1">
    <citation type="submission" date="2019-11" db="EMBL/GenBank/DDBJ databases">
        <title>Cellulosimicrobium composti sp. nov. isolated from a compost.</title>
        <authorList>
            <person name="Yang Y."/>
        </authorList>
    </citation>
    <scope>NUCLEOTIDE SEQUENCE [LARGE SCALE GENOMIC DNA]</scope>
    <source>
        <strain evidence="1 2">BIT-GX5</strain>
    </source>
</reference>
<sequence length="181" mass="19177">MASADVGPEIPEEPVELEVSELEFYDTPVGVSIAAEGQAEADAQVSHLVQNLDPAEVDLLSSGAPLYIEVDFNTLTYTSVQERQPTISPYALTVGGHCNSGGAAKSCLWGPPPWAPYNDIAVTGHGETSNFWAGWDAIGMEGTTTVNATVCAAYGLGCVPVPKNTYADFRGTVRVNKVYHD</sequence>
<dbReference type="EMBL" id="WMKA01000076">
    <property type="protein sequence ID" value="MTG90926.1"/>
    <property type="molecule type" value="Genomic_DNA"/>
</dbReference>
<protein>
    <submittedName>
        <fullName evidence="1">Uncharacterized protein</fullName>
    </submittedName>
</protein>
<dbReference type="Proteomes" id="UP000440668">
    <property type="component" value="Unassembled WGS sequence"/>
</dbReference>
<organism evidence="1 2">
    <name type="scientific">Cellulosimicrobium composti</name>
    <dbReference type="NCBI Taxonomy" id="2672572"/>
    <lineage>
        <taxon>Bacteria</taxon>
        <taxon>Bacillati</taxon>
        <taxon>Actinomycetota</taxon>
        <taxon>Actinomycetes</taxon>
        <taxon>Micrococcales</taxon>
        <taxon>Promicromonosporaceae</taxon>
        <taxon>Cellulosimicrobium</taxon>
    </lineage>
</organism>